<keyword evidence="9" id="KW-1185">Reference proteome</keyword>
<protein>
    <recommendedName>
        <fullName evidence="6">rRNA methyltransferase 2, mitochondrial</fullName>
    </recommendedName>
</protein>
<dbReference type="Proteomes" id="UP000002866">
    <property type="component" value="Chromosome 1"/>
</dbReference>
<accession>I2GW98</accession>
<evidence type="ECO:0000256" key="2">
    <source>
        <dbReference type="ARBA" id="ARBA00022552"/>
    </source>
</evidence>
<name>I2GW98_HENB6</name>
<dbReference type="FunCoup" id="I2GW98">
    <property type="interactions" value="30"/>
</dbReference>
<keyword evidence="4" id="KW-0808">Transferase</keyword>
<keyword evidence="5" id="KW-0949">S-adenosyl-L-methionine</keyword>
<dbReference type="Gene3D" id="3.40.50.150">
    <property type="entry name" value="Vaccinia Virus protein VP39"/>
    <property type="match status" value="1"/>
</dbReference>
<dbReference type="PANTHER" id="PTHR10920">
    <property type="entry name" value="RIBOSOMAL RNA METHYLTRANSFERASE"/>
    <property type="match status" value="1"/>
</dbReference>
<feature type="domain" description="Ribosomal RNA methyltransferase FtsJ" evidence="7">
    <location>
        <begin position="51"/>
        <end position="327"/>
    </location>
</feature>
<dbReference type="InterPro" id="IPR015507">
    <property type="entry name" value="rRNA-MeTfrase_E"/>
</dbReference>
<dbReference type="HOGENOM" id="CLU_009422_2_0_1"/>
<evidence type="ECO:0000256" key="4">
    <source>
        <dbReference type="ARBA" id="ARBA00022679"/>
    </source>
</evidence>
<keyword evidence="2" id="KW-0698">rRNA processing</keyword>
<dbReference type="KEGG" id="tbl:TBLA_0A06070"/>
<dbReference type="PANTHER" id="PTHR10920:SF18">
    <property type="entry name" value="RRNA METHYLTRANSFERASE 2, MITOCHONDRIAL"/>
    <property type="match status" value="1"/>
</dbReference>
<dbReference type="InParanoid" id="I2GW98"/>
<dbReference type="OrthoDB" id="20105at2759"/>
<evidence type="ECO:0000313" key="8">
    <source>
        <dbReference type="EMBL" id="CCH58400.1"/>
    </source>
</evidence>
<dbReference type="OMA" id="WSQVAVN"/>
<dbReference type="STRING" id="1071380.I2GW98"/>
<dbReference type="eggNOG" id="KOG4589">
    <property type="taxonomic scope" value="Eukaryota"/>
</dbReference>
<dbReference type="AlphaFoldDB" id="I2GW98"/>
<evidence type="ECO:0000313" key="9">
    <source>
        <dbReference type="Proteomes" id="UP000002866"/>
    </source>
</evidence>
<dbReference type="InterPro" id="IPR050082">
    <property type="entry name" value="RNA_methyltr_RlmE"/>
</dbReference>
<keyword evidence="3" id="KW-0489">Methyltransferase</keyword>
<dbReference type="Pfam" id="PF01728">
    <property type="entry name" value="FtsJ"/>
    <property type="match status" value="1"/>
</dbReference>
<dbReference type="RefSeq" id="XP_004177919.1">
    <property type="nucleotide sequence ID" value="XM_004177871.1"/>
</dbReference>
<reference evidence="8 9" key="1">
    <citation type="journal article" date="2011" name="Proc. Natl. Acad. Sci. U.S.A.">
        <title>Evolutionary erosion of yeast sex chromosomes by mating-type switching accidents.</title>
        <authorList>
            <person name="Gordon J.L."/>
            <person name="Armisen D."/>
            <person name="Proux-Wera E."/>
            <person name="Oheigeartaigh S.S."/>
            <person name="Byrne K.P."/>
            <person name="Wolfe K.H."/>
        </authorList>
    </citation>
    <scope>NUCLEOTIDE SEQUENCE [LARGE SCALE GENOMIC DNA]</scope>
    <source>
        <strain evidence="9">ATCC 34711 / CBS 6284 / DSM 70876 / NBRC 10599 / NRRL Y-10934 / UCD 77-7</strain>
    </source>
</reference>
<dbReference type="GO" id="GO:0008650">
    <property type="term" value="F:rRNA (uridine-2'-O-)-methyltransferase activity"/>
    <property type="evidence" value="ECO:0007669"/>
    <property type="project" value="EnsemblFungi"/>
</dbReference>
<dbReference type="SUPFAM" id="SSF53335">
    <property type="entry name" value="S-adenosyl-L-methionine-dependent methyltransferases"/>
    <property type="match status" value="1"/>
</dbReference>
<comment type="similarity">
    <text evidence="1">Belongs to the class I-like SAM-binding methyltransferase superfamily. RNA methyltransferase RlmE family.</text>
</comment>
<dbReference type="EMBL" id="HE806316">
    <property type="protein sequence ID" value="CCH58400.1"/>
    <property type="molecule type" value="Genomic_DNA"/>
</dbReference>
<dbReference type="InterPro" id="IPR002877">
    <property type="entry name" value="RNA_MeTrfase_FtsJ_dom"/>
</dbReference>
<evidence type="ECO:0000256" key="3">
    <source>
        <dbReference type="ARBA" id="ARBA00022603"/>
    </source>
</evidence>
<dbReference type="GeneID" id="14493052"/>
<sequence length="341" mass="39519">MFTFRFHSTPRFTLQGLCLIRSKSSSASNNKWLKRQSNDVYTKTAKSQNLRSRAAFKLMEIDDHYHLFHKNKEQRILDLGFAPGAWSQVARRRTSDKSLIIGVDILPCEPPPGVTSIQANILSQKTLQLIRLYFSKHFELNKHYPHLTHENGYFNHTINELEQKKLENEQASYREVFSNINAKEIETLNKPNFDTNKNSNDENPINNNNNNIVDKFPIDLIISDMYEPWPQNFLSSSRFTNNVLRRLANTSGVAIRDHLQSVDLCDAALVTAIELLKPNGSFLCKMYTGKEDQLFQNRMKKVFNKVSRIKPLSSRSESKEIYFIGMKKRKLIDKLDVFNAN</sequence>
<gene>
    <name evidence="8" type="primary">TBLA0A06070</name>
    <name evidence="8" type="ORF">TBLA_0A06070</name>
</gene>
<dbReference type="InterPro" id="IPR029063">
    <property type="entry name" value="SAM-dependent_MTases_sf"/>
</dbReference>
<evidence type="ECO:0000256" key="6">
    <source>
        <dbReference type="ARBA" id="ARBA00041184"/>
    </source>
</evidence>
<evidence type="ECO:0000256" key="5">
    <source>
        <dbReference type="ARBA" id="ARBA00022691"/>
    </source>
</evidence>
<dbReference type="HAMAP" id="MF_01547">
    <property type="entry name" value="RNA_methyltr_E"/>
    <property type="match status" value="1"/>
</dbReference>
<proteinExistence type="inferred from homology"/>
<dbReference type="GO" id="GO:0005739">
    <property type="term" value="C:mitochondrion"/>
    <property type="evidence" value="ECO:0007669"/>
    <property type="project" value="EnsemblFungi"/>
</dbReference>
<organism evidence="8 9">
    <name type="scientific">Henningerozyma blattae (strain ATCC 34711 / CBS 6284 / DSM 70876 / NBRC 10599 / NRRL Y-10934 / UCD 77-7)</name>
    <name type="common">Yeast</name>
    <name type="synonym">Tetrapisispora blattae</name>
    <dbReference type="NCBI Taxonomy" id="1071380"/>
    <lineage>
        <taxon>Eukaryota</taxon>
        <taxon>Fungi</taxon>
        <taxon>Dikarya</taxon>
        <taxon>Ascomycota</taxon>
        <taxon>Saccharomycotina</taxon>
        <taxon>Saccharomycetes</taxon>
        <taxon>Saccharomycetales</taxon>
        <taxon>Saccharomycetaceae</taxon>
        <taxon>Henningerozyma</taxon>
    </lineage>
</organism>
<evidence type="ECO:0000256" key="1">
    <source>
        <dbReference type="ARBA" id="ARBA00009258"/>
    </source>
</evidence>
<evidence type="ECO:0000259" key="7">
    <source>
        <dbReference type="Pfam" id="PF01728"/>
    </source>
</evidence>